<feature type="compositionally biased region" description="Acidic residues" evidence="1">
    <location>
        <begin position="144"/>
        <end position="161"/>
    </location>
</feature>
<dbReference type="Pfam" id="PF23647">
    <property type="entry name" value="TRAPPC13_M"/>
    <property type="match status" value="1"/>
</dbReference>
<dbReference type="PANTHER" id="PTHR13134">
    <property type="entry name" value="TRAFFICKING PROTEIN PARTICLE COMPLEX SUBUNIT 13"/>
    <property type="match status" value="1"/>
</dbReference>
<reference evidence="5" key="2">
    <citation type="submission" date="2013-07" db="EMBL/GenBank/DDBJ databases">
        <authorList>
            <consortium name="The Broad Institute Genome Sequencing Platform"/>
            <person name="Cuomo C."/>
            <person name="Litvintseva A."/>
            <person name="Chen Y."/>
            <person name="Heitman J."/>
            <person name="Sun S."/>
            <person name="Springer D."/>
            <person name="Dromer F."/>
            <person name="Young S.K."/>
            <person name="Zeng Q."/>
            <person name="Gargeya S."/>
            <person name="Fitzgerald M."/>
            <person name="Abouelleil A."/>
            <person name="Alvarado L."/>
            <person name="Berlin A.M."/>
            <person name="Chapman S.B."/>
            <person name="Dewar J."/>
            <person name="Goldberg J."/>
            <person name="Griggs A."/>
            <person name="Gujja S."/>
            <person name="Hansen M."/>
            <person name="Howarth C."/>
            <person name="Imamovic A."/>
            <person name="Larimer J."/>
            <person name="McCowan C."/>
            <person name="Murphy C."/>
            <person name="Pearson M."/>
            <person name="Priest M."/>
            <person name="Roberts A."/>
            <person name="Saif S."/>
            <person name="Shea T."/>
            <person name="Sykes S."/>
            <person name="Wortman J."/>
            <person name="Nusbaum C."/>
            <person name="Birren B."/>
        </authorList>
    </citation>
    <scope>NUCLEOTIDE SEQUENCE</scope>
    <source>
        <strain evidence="5">CBS 10117</strain>
    </source>
</reference>
<feature type="compositionally biased region" description="Basic and acidic residues" evidence="1">
    <location>
        <begin position="109"/>
        <end position="122"/>
    </location>
</feature>
<feature type="compositionally biased region" description="Acidic residues" evidence="1">
    <location>
        <begin position="474"/>
        <end position="485"/>
    </location>
</feature>
<feature type="compositionally biased region" description="Low complexity" evidence="1">
    <location>
        <begin position="604"/>
        <end position="620"/>
    </location>
</feature>
<reference evidence="4" key="1">
    <citation type="submission" date="2013-07" db="EMBL/GenBank/DDBJ databases">
        <title>The Genome Sequence of Cryptococcus dejecticola CBS10117.</title>
        <authorList>
            <consortium name="The Broad Institute Genome Sequencing Platform"/>
            <person name="Cuomo C."/>
            <person name="Litvintseva A."/>
            <person name="Chen Y."/>
            <person name="Heitman J."/>
            <person name="Sun S."/>
            <person name="Springer D."/>
            <person name="Dromer F."/>
            <person name="Young S.K."/>
            <person name="Zeng Q."/>
            <person name="Gargeya S."/>
            <person name="Fitzgerald M."/>
            <person name="Abouelleil A."/>
            <person name="Alvarado L."/>
            <person name="Berlin A.M."/>
            <person name="Chapman S.B."/>
            <person name="Dewar J."/>
            <person name="Goldberg J."/>
            <person name="Griggs A."/>
            <person name="Gujja S."/>
            <person name="Hansen M."/>
            <person name="Howarth C."/>
            <person name="Imamovic A."/>
            <person name="Larimer J."/>
            <person name="McCowan C."/>
            <person name="Murphy C."/>
            <person name="Pearson M."/>
            <person name="Priest M."/>
            <person name="Roberts A."/>
            <person name="Saif S."/>
            <person name="Shea T."/>
            <person name="Sykes S."/>
            <person name="Wortman J."/>
            <person name="Nusbaum C."/>
            <person name="Birren B."/>
        </authorList>
    </citation>
    <scope>NUCLEOTIDE SEQUENCE [LARGE SCALE GENOMIC DNA]</scope>
    <source>
        <strain evidence="4">CBS 10117</strain>
    </source>
</reference>
<dbReference type="EMBL" id="CP144534">
    <property type="protein sequence ID" value="WWC61668.1"/>
    <property type="molecule type" value="Genomic_DNA"/>
</dbReference>
<dbReference type="AlphaFoldDB" id="A0A1A6A5V1"/>
<dbReference type="STRING" id="1296121.A0A1A6A5V1"/>
<reference evidence="5" key="3">
    <citation type="submission" date="2024-02" db="EMBL/GenBank/DDBJ databases">
        <title>Comparative genomics of Cryptococcus and Kwoniella reveals pathogenesis evolution and contrasting modes of karyotype evolution via chromosome fusion or intercentromeric recombination.</title>
        <authorList>
            <person name="Coelho M.A."/>
            <person name="David-Palma M."/>
            <person name="Shea T."/>
            <person name="Bowers K."/>
            <person name="McGinley-Smith S."/>
            <person name="Mohammad A.W."/>
            <person name="Gnirke A."/>
            <person name="Yurkov A.M."/>
            <person name="Nowrousian M."/>
            <person name="Sun S."/>
            <person name="Cuomo C.A."/>
            <person name="Heitman J."/>
        </authorList>
    </citation>
    <scope>NUCLEOTIDE SEQUENCE</scope>
    <source>
        <strain evidence="5">CBS 10117</strain>
    </source>
</reference>
<dbReference type="InterPro" id="IPR055427">
    <property type="entry name" value="TRAPPC13_N"/>
</dbReference>
<feature type="region of interest" description="Disordered" evidence="1">
    <location>
        <begin position="534"/>
        <end position="587"/>
    </location>
</feature>
<dbReference type="EMBL" id="KI894031">
    <property type="protein sequence ID" value="OBR85435.1"/>
    <property type="molecule type" value="Genomic_DNA"/>
</dbReference>
<dbReference type="OrthoDB" id="10250284at2759"/>
<feature type="domain" description="Trafficking protein particle complex subunit 13 N-terminal" evidence="2">
    <location>
        <begin position="11"/>
        <end position="213"/>
    </location>
</feature>
<feature type="compositionally biased region" description="Low complexity" evidence="1">
    <location>
        <begin position="488"/>
        <end position="517"/>
    </location>
</feature>
<proteinExistence type="predicted"/>
<dbReference type="Pfam" id="PF06159">
    <property type="entry name" value="TRAPPC13_N"/>
    <property type="match status" value="1"/>
</dbReference>
<feature type="region of interest" description="Disordered" evidence="1">
    <location>
        <begin position="109"/>
        <end position="168"/>
    </location>
</feature>
<organism evidence="4">
    <name type="scientific">Kwoniella dejecticola CBS 10117</name>
    <dbReference type="NCBI Taxonomy" id="1296121"/>
    <lineage>
        <taxon>Eukaryota</taxon>
        <taxon>Fungi</taxon>
        <taxon>Dikarya</taxon>
        <taxon>Basidiomycota</taxon>
        <taxon>Agaricomycotina</taxon>
        <taxon>Tremellomycetes</taxon>
        <taxon>Tremellales</taxon>
        <taxon>Cryptococcaceae</taxon>
        <taxon>Kwoniella</taxon>
    </lineage>
</organism>
<feature type="region of interest" description="Disordered" evidence="1">
    <location>
        <begin position="460"/>
        <end position="518"/>
    </location>
</feature>
<feature type="compositionally biased region" description="Basic and acidic residues" evidence="1">
    <location>
        <begin position="304"/>
        <end position="313"/>
    </location>
</feature>
<evidence type="ECO:0008006" key="7">
    <source>
        <dbReference type="Google" id="ProtNLM"/>
    </source>
</evidence>
<feature type="domain" description="Trafficking protein particle complex subunit 13 middle" evidence="3">
    <location>
        <begin position="217"/>
        <end position="357"/>
    </location>
</feature>
<dbReference type="GO" id="GO:1990072">
    <property type="term" value="C:TRAPPIII protein complex"/>
    <property type="evidence" value="ECO:0007669"/>
    <property type="project" value="TreeGrafter"/>
</dbReference>
<evidence type="ECO:0000313" key="6">
    <source>
        <dbReference type="Proteomes" id="UP000078595"/>
    </source>
</evidence>
<dbReference type="PANTHER" id="PTHR13134:SF3">
    <property type="entry name" value="TRAFFICKING PROTEIN PARTICLE COMPLEX SUBUNIT 13"/>
    <property type="match status" value="1"/>
</dbReference>
<evidence type="ECO:0000259" key="3">
    <source>
        <dbReference type="Pfam" id="PF23647"/>
    </source>
</evidence>
<name>A0A1A6A5V1_9TREE</name>
<evidence type="ECO:0000313" key="4">
    <source>
        <dbReference type="EMBL" id="OBR85435.1"/>
    </source>
</evidence>
<dbReference type="Proteomes" id="UP000078595">
    <property type="component" value="Chromosome 5"/>
</dbReference>
<dbReference type="VEuPathDB" id="FungiDB:I303_04770"/>
<dbReference type="RefSeq" id="XP_018263277.1">
    <property type="nucleotide sequence ID" value="XM_018408066.1"/>
</dbReference>
<accession>A0A1A6A5V1</accession>
<feature type="region of interest" description="Disordered" evidence="1">
    <location>
        <begin position="296"/>
        <end position="321"/>
    </location>
</feature>
<feature type="compositionally biased region" description="Polar residues" evidence="1">
    <location>
        <begin position="546"/>
        <end position="570"/>
    </location>
</feature>
<feature type="region of interest" description="Disordered" evidence="1">
    <location>
        <begin position="15"/>
        <end position="43"/>
    </location>
</feature>
<evidence type="ECO:0000313" key="5">
    <source>
        <dbReference type="EMBL" id="WWC61668.1"/>
    </source>
</evidence>
<keyword evidence="6" id="KW-1185">Reference proteome</keyword>
<evidence type="ECO:0000256" key="1">
    <source>
        <dbReference type="SAM" id="MobiDB-lite"/>
    </source>
</evidence>
<dbReference type="GeneID" id="28968469"/>
<dbReference type="InterPro" id="IPR055429">
    <property type="entry name" value="TRAPPC13_M"/>
</dbReference>
<dbReference type="InterPro" id="IPR010378">
    <property type="entry name" value="TRAPPC13"/>
</dbReference>
<sequence length="769" mass="83773">MEPPLTLIINQISPPTLIPSYIPSSNPSSSSSSQPSSSAPAILLPPPPTSFVFSPTPNYPSPFGTVSLGSTLALDLSLENTSDARNDVLGVKMMVECQGPAGRFRLGEVIHRDSASKPESKSKSISSSKMEDEKESESPFIEDKDQDQEQDIDADEADDSQGETLPVLKHGEKVNIQIENEIKDLGMNILIVSVAWETLEGRKTFQRFLKFNVNPPLSIKTRIQTPSSPNTLLSPSQREKVYLEILLQNISPEYMSINDIFLEPVQGLKSLSLNDVEEGKIVLLPEDIRQFLFVLTPSPSPDTTNEKSDDGIRRSSFPPTYPGGTILPLGRLDITWKSGQYGLPGRLQTSTLNRRVPLPPSPSPALPPKGGILPHRTLSAQSGVGVPGSPLAQTRDRLNNTLLAPSPIKGTLPQLPPHPHEKGEEWEFDFTLAEDQREFDVEQRFKLPFRLAMRSTRTYHTSNAVQGGSRTGEQNEEDDDDDDDQPLSRISSRVSQSQSQTHSQSHPQPQSQNQTQPPKLPKIAVQYLTPLPIPSTHLQTAPKGIQPQQPQLNILSPSRSGTPMSPTPSNADRRALSPEISRGGTPISSQLRLAQAQGLTSMTSLSGTSATNATNANDASSRYRDIPVSSNADDALVLEEEGETFPPSPFIISNTATYGLINLGNSLTFLDPSGSGSGGREEGFEKVVENSHPTYSEGVENSGSSKGKYRWEIEYKFELEFIAFDEGSFGLGGLRVIEFDDFPNEEGKGGGGRVLREWNSLGDLSVVGL</sequence>
<protein>
    <recommendedName>
        <fullName evidence="7">DUF974 domain-containing protein</fullName>
    </recommendedName>
</protein>
<gene>
    <name evidence="4" type="ORF">I303_04770</name>
    <name evidence="5" type="ORF">I303_104253</name>
</gene>
<feature type="compositionally biased region" description="Low complexity" evidence="1">
    <location>
        <begin position="18"/>
        <end position="42"/>
    </location>
</feature>
<feature type="region of interest" description="Disordered" evidence="1">
    <location>
        <begin position="604"/>
        <end position="626"/>
    </location>
</feature>
<evidence type="ECO:0000259" key="2">
    <source>
        <dbReference type="Pfam" id="PF06159"/>
    </source>
</evidence>
<feature type="compositionally biased region" description="Polar residues" evidence="1">
    <location>
        <begin position="460"/>
        <end position="472"/>
    </location>
</feature>
<dbReference type="KEGG" id="kdj:28968469"/>